<name>A0ABY6DD35_9RHOB</name>
<evidence type="ECO:0000313" key="1">
    <source>
        <dbReference type="EMBL" id="UXX83980.1"/>
    </source>
</evidence>
<dbReference type="EMBL" id="CP106738">
    <property type="protein sequence ID" value="UXX83980.1"/>
    <property type="molecule type" value="Genomic_DNA"/>
</dbReference>
<organism evidence="1 2">
    <name type="scientific">Roseovarius pelagicus</name>
    <dbReference type="NCBI Taxonomy" id="2980108"/>
    <lineage>
        <taxon>Bacteria</taxon>
        <taxon>Pseudomonadati</taxon>
        <taxon>Pseudomonadota</taxon>
        <taxon>Alphaproteobacteria</taxon>
        <taxon>Rhodobacterales</taxon>
        <taxon>Roseobacteraceae</taxon>
        <taxon>Roseovarius</taxon>
    </lineage>
</organism>
<protein>
    <submittedName>
        <fullName evidence="1">Uncharacterized protein</fullName>
    </submittedName>
</protein>
<gene>
    <name evidence="1" type="ORF">N7U68_04815</name>
</gene>
<evidence type="ECO:0000313" key="2">
    <source>
        <dbReference type="Proteomes" id="UP001064087"/>
    </source>
</evidence>
<dbReference type="Proteomes" id="UP001064087">
    <property type="component" value="Chromosome"/>
</dbReference>
<accession>A0ABY6DD35</accession>
<sequence>MWGTGTDDTNTIPSVFAQSTGLRSVNFGEAAYISRQSLAMLTNAYIQRPDTGSQRLVAFYDGVNNIAYWCRHDSDLISTQRQSQIRAALVQMRAQAEAKWTFSRTFSQLSDLLTKLMTRSPQPTSADLRDIY</sequence>
<reference evidence="1" key="1">
    <citation type="submission" date="2022-10" db="EMBL/GenBank/DDBJ databases">
        <title>Roseovarius pelagicus sp. nov., isolated from Arctic seawater.</title>
        <authorList>
            <person name="Hong Y.W."/>
            <person name="Hwang C.Y."/>
        </authorList>
    </citation>
    <scope>NUCLEOTIDE SEQUENCE</scope>
    <source>
        <strain evidence="1">HL-MP18</strain>
    </source>
</reference>
<dbReference type="RefSeq" id="WP_263048404.1">
    <property type="nucleotide sequence ID" value="NZ_CP106738.1"/>
</dbReference>
<proteinExistence type="predicted"/>
<keyword evidence="2" id="KW-1185">Reference proteome</keyword>